<evidence type="ECO:0000313" key="4">
    <source>
        <dbReference type="Proteomes" id="UP000049455"/>
    </source>
</evidence>
<protein>
    <recommendedName>
        <fullName evidence="5">Flp pilus assembly protein TadB</fullName>
    </recommendedName>
</protein>
<evidence type="ECO:0008006" key="5">
    <source>
        <dbReference type="Google" id="ProtNLM"/>
    </source>
</evidence>
<dbReference type="STRING" id="313367.JSE7799_00799"/>
<dbReference type="OrthoDB" id="7774819at2"/>
<keyword evidence="4" id="KW-1185">Reference proteome</keyword>
<evidence type="ECO:0000256" key="2">
    <source>
        <dbReference type="SAM" id="SignalP"/>
    </source>
</evidence>
<accession>A0A0M7B8F3</accession>
<dbReference type="EMBL" id="CYPR01000045">
    <property type="protein sequence ID" value="CUH28099.1"/>
    <property type="molecule type" value="Genomic_DNA"/>
</dbReference>
<name>A0A0M7B8F3_9RHOB</name>
<organism evidence="3 4">
    <name type="scientific">Jannaschia seosinensis</name>
    <dbReference type="NCBI Taxonomy" id="313367"/>
    <lineage>
        <taxon>Bacteria</taxon>
        <taxon>Pseudomonadati</taxon>
        <taxon>Pseudomonadota</taxon>
        <taxon>Alphaproteobacteria</taxon>
        <taxon>Rhodobacterales</taxon>
        <taxon>Roseobacteraceae</taxon>
        <taxon>Jannaschia</taxon>
    </lineage>
</organism>
<feature type="transmembrane region" description="Helical" evidence="1">
    <location>
        <begin position="283"/>
        <end position="306"/>
    </location>
</feature>
<feature type="chain" id="PRO_5005809780" description="Flp pilus assembly protein TadB" evidence="2">
    <location>
        <begin position="25"/>
        <end position="326"/>
    </location>
</feature>
<proteinExistence type="predicted"/>
<keyword evidence="1" id="KW-1133">Transmembrane helix</keyword>
<feature type="signal peptide" evidence="2">
    <location>
        <begin position="1"/>
        <end position="24"/>
    </location>
</feature>
<keyword evidence="1" id="KW-0472">Membrane</keyword>
<dbReference type="AlphaFoldDB" id="A0A0M7B8F3"/>
<keyword evidence="2" id="KW-0732">Signal</keyword>
<sequence length="326" mass="34352">MLRLLPLALTLGATVWALSSNPFAAPFVERSQAELTLTLERMVRSRADAEWVAAELDKAVQAEDLDRTAMLVTLARDLDRAVDVSAAKALLEARESWLAAAKTCAACMAETATCPSLTMLGSCAVPFEMSPLGDLNALRRAGTAWWDEEEIDRLDAGLALVGLGATGAVVLSGGSSLTVKAGAGMLRTARRMGSITPGMARLLDMNDAAARPVLRTVAADLGTVRTATSTAATLRLMRLVDTPEDATRLARVAEAAGPRTPRVMAVLGKSRAFRATVRLSRGAAGALVLIWLTALQAATAFATWLGGRVLRAGIDMVDRPSLRAQS</sequence>
<gene>
    <name evidence="3" type="ORF">JSE7799_00799</name>
</gene>
<evidence type="ECO:0000256" key="1">
    <source>
        <dbReference type="SAM" id="Phobius"/>
    </source>
</evidence>
<keyword evidence="1" id="KW-0812">Transmembrane</keyword>
<evidence type="ECO:0000313" key="3">
    <source>
        <dbReference type="EMBL" id="CUH28099.1"/>
    </source>
</evidence>
<dbReference type="Proteomes" id="UP000049455">
    <property type="component" value="Unassembled WGS sequence"/>
</dbReference>
<reference evidence="3 4" key="1">
    <citation type="submission" date="2015-09" db="EMBL/GenBank/DDBJ databases">
        <authorList>
            <person name="Jackson K.R."/>
            <person name="Lunt B.L."/>
            <person name="Fisher J.N.B."/>
            <person name="Gardner A.V."/>
            <person name="Bailey M.E."/>
            <person name="Deus L.M."/>
            <person name="Earl A.S."/>
            <person name="Gibby P.D."/>
            <person name="Hartmann K.A."/>
            <person name="Liu J.E."/>
            <person name="Manci A.M."/>
            <person name="Nielsen D.A."/>
            <person name="Solomon M.B."/>
            <person name="Breakwell D.P."/>
            <person name="Burnett S.H."/>
            <person name="Grose J.H."/>
        </authorList>
    </citation>
    <scope>NUCLEOTIDE SEQUENCE [LARGE SCALE GENOMIC DNA]</scope>
    <source>
        <strain evidence="3 4">CECT 7799</strain>
    </source>
</reference>
<dbReference type="RefSeq" id="WP_055662458.1">
    <property type="nucleotide sequence ID" value="NZ_CYPR01000045.1"/>
</dbReference>